<dbReference type="Gene3D" id="1.10.486.10">
    <property type="entry name" value="PCRA, domain 4"/>
    <property type="match status" value="1"/>
</dbReference>
<evidence type="ECO:0000259" key="13">
    <source>
        <dbReference type="PROSITE" id="PS51217"/>
    </source>
</evidence>
<evidence type="ECO:0000259" key="12">
    <source>
        <dbReference type="PROSITE" id="PS51198"/>
    </source>
</evidence>
<dbReference type="SUPFAM" id="SSF52540">
    <property type="entry name" value="P-loop containing nucleoside triphosphate hydrolases"/>
    <property type="match status" value="1"/>
</dbReference>
<dbReference type="InterPro" id="IPR013986">
    <property type="entry name" value="DExx_box_DNA_helicase_dom_sf"/>
</dbReference>
<dbReference type="InterPro" id="IPR000212">
    <property type="entry name" value="DNA_helicase_UvrD/REP"/>
</dbReference>
<organism evidence="14 15">
    <name type="scientific">Diaporthe ampelina</name>
    <dbReference type="NCBI Taxonomy" id="1214573"/>
    <lineage>
        <taxon>Eukaryota</taxon>
        <taxon>Fungi</taxon>
        <taxon>Dikarya</taxon>
        <taxon>Ascomycota</taxon>
        <taxon>Pezizomycotina</taxon>
        <taxon>Sordariomycetes</taxon>
        <taxon>Sordariomycetidae</taxon>
        <taxon>Diaporthales</taxon>
        <taxon>Diaporthaceae</taxon>
        <taxon>Diaporthe</taxon>
    </lineage>
</organism>
<name>A0A0G2FLK7_9PEZI</name>
<evidence type="ECO:0000256" key="3">
    <source>
        <dbReference type="ARBA" id="ARBA00022801"/>
    </source>
</evidence>
<evidence type="ECO:0000256" key="6">
    <source>
        <dbReference type="ARBA" id="ARBA00023125"/>
    </source>
</evidence>
<gene>
    <name evidence="14" type="ORF">UCDDA912_g05084</name>
</gene>
<evidence type="ECO:0000256" key="9">
    <source>
        <dbReference type="ARBA" id="ARBA00034808"/>
    </source>
</evidence>
<evidence type="ECO:0000256" key="11">
    <source>
        <dbReference type="PROSITE-ProRule" id="PRU00560"/>
    </source>
</evidence>
<dbReference type="AlphaFoldDB" id="A0A0G2FLK7"/>
<evidence type="ECO:0000256" key="1">
    <source>
        <dbReference type="ARBA" id="ARBA00009922"/>
    </source>
</evidence>
<dbReference type="PANTHER" id="PTHR11070">
    <property type="entry name" value="UVRD / RECB / PCRA DNA HELICASE FAMILY MEMBER"/>
    <property type="match status" value="1"/>
</dbReference>
<dbReference type="PANTHER" id="PTHR11070:SF2">
    <property type="entry name" value="ATP-DEPENDENT DNA HELICASE SRS2"/>
    <property type="match status" value="1"/>
</dbReference>
<comment type="caution">
    <text evidence="14">The sequence shown here is derived from an EMBL/GenBank/DDBJ whole genome shotgun (WGS) entry which is preliminary data.</text>
</comment>
<dbReference type="GO" id="GO:0005634">
    <property type="term" value="C:nucleus"/>
    <property type="evidence" value="ECO:0007669"/>
    <property type="project" value="TreeGrafter"/>
</dbReference>
<reference evidence="14 15" key="2">
    <citation type="submission" date="2015-05" db="EMBL/GenBank/DDBJ databases">
        <authorList>
            <person name="Morales-Cruz A."/>
            <person name="Amrine K.C."/>
            <person name="Cantu D."/>
        </authorList>
    </citation>
    <scope>NUCLEOTIDE SEQUENCE [LARGE SCALE GENOMIC DNA]</scope>
    <source>
        <strain evidence="14">DA912</strain>
    </source>
</reference>
<dbReference type="Pfam" id="PF13361">
    <property type="entry name" value="UvrD_C"/>
    <property type="match status" value="1"/>
</dbReference>
<dbReference type="InterPro" id="IPR027417">
    <property type="entry name" value="P-loop_NTPase"/>
</dbReference>
<dbReference type="CDD" id="cd17932">
    <property type="entry name" value="DEXQc_UvrD"/>
    <property type="match status" value="1"/>
</dbReference>
<evidence type="ECO:0000256" key="4">
    <source>
        <dbReference type="ARBA" id="ARBA00022806"/>
    </source>
</evidence>
<keyword evidence="15" id="KW-1185">Reference proteome</keyword>
<dbReference type="Proteomes" id="UP000034680">
    <property type="component" value="Unassembled WGS sequence"/>
</dbReference>
<dbReference type="GO" id="GO:0043138">
    <property type="term" value="F:3'-5' DNA helicase activity"/>
    <property type="evidence" value="ECO:0007669"/>
    <property type="project" value="UniProtKB-EC"/>
</dbReference>
<feature type="domain" description="UvrD-like helicase ATP-binding" evidence="12">
    <location>
        <begin position="1"/>
        <end position="239"/>
    </location>
</feature>
<comment type="similarity">
    <text evidence="1">Belongs to the helicase family. UvrD subfamily.</text>
</comment>
<keyword evidence="6" id="KW-0238">DNA-binding</keyword>
<reference evidence="14 15" key="1">
    <citation type="submission" date="2015-05" db="EMBL/GenBank/DDBJ databases">
        <title>Distinctive expansion of gene families associated with plant cell wall degradation and secondary metabolism in the genomes of grapevine trunk pathogens.</title>
        <authorList>
            <person name="Lawrence D.P."/>
            <person name="Travadon R."/>
            <person name="Rolshausen P.E."/>
            <person name="Baumgartner K."/>
        </authorList>
    </citation>
    <scope>NUCLEOTIDE SEQUENCE [LARGE SCALE GENOMIC DNA]</scope>
    <source>
        <strain evidence="14">DA912</strain>
    </source>
</reference>
<comment type="catalytic activity">
    <reaction evidence="8">
        <text>Couples ATP hydrolysis with the unwinding of duplex DNA by translocating in the 3'-5' direction.</text>
        <dbReference type="EC" id="5.6.2.4"/>
    </reaction>
</comment>
<evidence type="ECO:0000256" key="2">
    <source>
        <dbReference type="ARBA" id="ARBA00022741"/>
    </source>
</evidence>
<dbReference type="InterPro" id="IPR014017">
    <property type="entry name" value="DNA_helicase_UvrD-like_C"/>
</dbReference>
<dbReference type="GO" id="GO:0003677">
    <property type="term" value="F:DNA binding"/>
    <property type="evidence" value="ECO:0007669"/>
    <property type="project" value="UniProtKB-KW"/>
</dbReference>
<dbReference type="InterPro" id="IPR014016">
    <property type="entry name" value="UvrD-like_ATP-bd"/>
</dbReference>
<dbReference type="OrthoDB" id="1470711at2759"/>
<keyword evidence="7" id="KW-0413">Isomerase</keyword>
<keyword evidence="4 11" id="KW-0347">Helicase</keyword>
<dbReference type="EMBL" id="LCUC01000178">
    <property type="protein sequence ID" value="KKY34909.1"/>
    <property type="molecule type" value="Genomic_DNA"/>
</dbReference>
<comment type="catalytic activity">
    <reaction evidence="10">
        <text>ATP + H2O = ADP + phosphate + H(+)</text>
        <dbReference type="Rhea" id="RHEA:13065"/>
        <dbReference type="ChEBI" id="CHEBI:15377"/>
        <dbReference type="ChEBI" id="CHEBI:15378"/>
        <dbReference type="ChEBI" id="CHEBI:30616"/>
        <dbReference type="ChEBI" id="CHEBI:43474"/>
        <dbReference type="ChEBI" id="CHEBI:456216"/>
        <dbReference type="EC" id="5.6.2.4"/>
    </reaction>
</comment>
<evidence type="ECO:0000256" key="7">
    <source>
        <dbReference type="ARBA" id="ARBA00023235"/>
    </source>
</evidence>
<dbReference type="STRING" id="1214573.A0A0G2FLK7"/>
<evidence type="ECO:0000313" key="14">
    <source>
        <dbReference type="EMBL" id="KKY34909.1"/>
    </source>
</evidence>
<dbReference type="GO" id="GO:0005524">
    <property type="term" value="F:ATP binding"/>
    <property type="evidence" value="ECO:0007669"/>
    <property type="project" value="UniProtKB-UniRule"/>
</dbReference>
<dbReference type="GO" id="GO:0016787">
    <property type="term" value="F:hydrolase activity"/>
    <property type="evidence" value="ECO:0007669"/>
    <property type="project" value="UniProtKB-UniRule"/>
</dbReference>
<dbReference type="GO" id="GO:0000725">
    <property type="term" value="P:recombinational repair"/>
    <property type="evidence" value="ECO:0007669"/>
    <property type="project" value="TreeGrafter"/>
</dbReference>
<accession>A0A0G2FLK7</accession>
<evidence type="ECO:0000256" key="10">
    <source>
        <dbReference type="ARBA" id="ARBA00048988"/>
    </source>
</evidence>
<dbReference type="Gene3D" id="1.10.10.160">
    <property type="match status" value="1"/>
</dbReference>
<dbReference type="Gene3D" id="3.40.50.300">
    <property type="entry name" value="P-loop containing nucleotide triphosphate hydrolases"/>
    <property type="match status" value="2"/>
</dbReference>
<keyword evidence="5 11" id="KW-0067">ATP-binding</keyword>
<sequence length="543" mass="61532">MQGSYEPQNIIVATFTVKAAREMRERIGNALGDGRENRMVLGTFHSIARRYLAAYGRHIGLDQKFAIADDGDSRAIINRICKRLQLSIDPVQARAWISKRKAKGKEWKPTPLQRKRSGEAAEGTRSFELCYREYQDHLQRSNLLDYDDLLTRCVELLQTHPACVSNVDAVLIDEYQDTNGIQYELMRLLSQKNNRITIVGDPDQSIYGWRSAEIKNLQRLFEDFPITDQISLEENYRSSQAILDTALSVIQQDSNRYEKVLKPVHDKGIRPTLRRLKNSTTEAQWMVKEIGRLRLLSGGMLGHGDVAILLRSASLSRNIESALGQAGVAYKMVGGVKFYDRVEIKIILDYLRVVYQPASNDALARVLNVPKRGVGDPTIKALVEEAEQSSLSLWDLLVKHCRGDRLAKTHIKKSTEQRISGEVIRLVLDIQKKMGSPPDEKPYDLVDVIDEVLTRTSLERYLKDTYSDTENFNQRWANVQEFRALGSDFAKDIGKNQEEELPEVEGLDKTDDSDVLARFLANVALASDTQKKATRSAGYSMLP</sequence>
<dbReference type="PROSITE" id="PS51217">
    <property type="entry name" value="UVRD_HELICASE_CTER"/>
    <property type="match status" value="1"/>
</dbReference>
<dbReference type="Pfam" id="PF00580">
    <property type="entry name" value="UvrD-helicase"/>
    <property type="match status" value="1"/>
</dbReference>
<keyword evidence="3 11" id="KW-0378">Hydrolase</keyword>
<feature type="domain" description="UvrD-like helicase C-terminal" evidence="13">
    <location>
        <begin position="240"/>
        <end position="530"/>
    </location>
</feature>
<dbReference type="PROSITE" id="PS51198">
    <property type="entry name" value="UVRD_HELICASE_ATP_BIND"/>
    <property type="match status" value="1"/>
</dbReference>
<comment type="caution">
    <text evidence="11">Lacks conserved residue(s) required for the propagation of feature annotation.</text>
</comment>
<keyword evidence="2 11" id="KW-0547">Nucleotide-binding</keyword>
<protein>
    <recommendedName>
        <fullName evidence="9">DNA 3'-5' helicase</fullName>
        <ecNumber evidence="9">5.6.2.4</ecNumber>
    </recommendedName>
</protein>
<proteinExistence type="inferred from homology"/>
<evidence type="ECO:0000256" key="8">
    <source>
        <dbReference type="ARBA" id="ARBA00034617"/>
    </source>
</evidence>
<dbReference type="EC" id="5.6.2.4" evidence="9"/>
<evidence type="ECO:0000256" key="5">
    <source>
        <dbReference type="ARBA" id="ARBA00022840"/>
    </source>
</evidence>
<evidence type="ECO:0000313" key="15">
    <source>
        <dbReference type="Proteomes" id="UP000034680"/>
    </source>
</evidence>